<organism evidence="1">
    <name type="scientific">hydrothermal vent metagenome</name>
    <dbReference type="NCBI Taxonomy" id="652676"/>
    <lineage>
        <taxon>unclassified sequences</taxon>
        <taxon>metagenomes</taxon>
        <taxon>ecological metagenomes</taxon>
    </lineage>
</organism>
<proteinExistence type="predicted"/>
<protein>
    <recommendedName>
        <fullName evidence="2">YkuD domain-containing protein</fullName>
    </recommendedName>
</protein>
<sequence>MKKLILLTFTLLLFTTCSIATSTYYKNSYVTVSCLHRIFEKAKRNSDVSERALANAFAFYEKNRFQKRLSPHYLAIADYTKVALHKRLYIINLHTGEVSRYLVAHGINSGERYGRVVSPSNAKGSCKTPIGFFKVGLKEGITTKKRYNYLCVYGLEWKNRNARKRQILLHTAWYVAKGGRSYGCFAIDPKDRVEIFSKLKTALLYSYAGI</sequence>
<accession>A0A1W1CIU6</accession>
<dbReference type="AlphaFoldDB" id="A0A1W1CIU6"/>
<dbReference type="Pfam" id="PF13645">
    <property type="entry name" value="YkuD_2"/>
    <property type="match status" value="1"/>
</dbReference>
<dbReference type="SUPFAM" id="SSF141523">
    <property type="entry name" value="L,D-transpeptidase catalytic domain-like"/>
    <property type="match status" value="1"/>
</dbReference>
<name>A0A1W1CIU6_9ZZZZ</name>
<dbReference type="InterPro" id="IPR038063">
    <property type="entry name" value="Transpep_catalytic_dom"/>
</dbReference>
<evidence type="ECO:0008006" key="2">
    <source>
        <dbReference type="Google" id="ProtNLM"/>
    </source>
</evidence>
<reference evidence="1" key="1">
    <citation type="submission" date="2016-10" db="EMBL/GenBank/DDBJ databases">
        <authorList>
            <person name="de Groot N.N."/>
        </authorList>
    </citation>
    <scope>NUCLEOTIDE SEQUENCE</scope>
</reference>
<evidence type="ECO:0000313" key="1">
    <source>
        <dbReference type="EMBL" id="SFV65627.1"/>
    </source>
</evidence>
<dbReference type="PANTHER" id="PTHR38477:SF1">
    <property type="entry name" value="MUREIN L,D-TRANSPEPTIDASE CATALYTIC DOMAIN FAMILY PROTEIN"/>
    <property type="match status" value="1"/>
</dbReference>
<dbReference type="EMBL" id="FPHN01000190">
    <property type="protein sequence ID" value="SFV65627.1"/>
    <property type="molecule type" value="Genomic_DNA"/>
</dbReference>
<dbReference type="InterPro" id="IPR032676">
    <property type="entry name" value="YkuD_2"/>
</dbReference>
<dbReference type="PANTHER" id="PTHR38477">
    <property type="entry name" value="HYPOTHETICAL EXPORTED PROTEIN"/>
    <property type="match status" value="1"/>
</dbReference>
<gene>
    <name evidence="1" type="ORF">MNB_SV-14-1288</name>
</gene>